<protein>
    <submittedName>
        <fullName evidence="2">Uncharacterized protein</fullName>
    </submittedName>
</protein>
<gene>
    <name evidence="2" type="ORF">ACFQY0_19050</name>
</gene>
<proteinExistence type="predicted"/>
<dbReference type="EMBL" id="JBHTBS010000014">
    <property type="protein sequence ID" value="MFC7339299.1"/>
    <property type="molecule type" value="Genomic_DNA"/>
</dbReference>
<reference evidence="3" key="1">
    <citation type="journal article" date="2019" name="Int. J. Syst. Evol. Microbiol.">
        <title>The Global Catalogue of Microorganisms (GCM) 10K type strain sequencing project: providing services to taxonomists for standard genome sequencing and annotation.</title>
        <authorList>
            <consortium name="The Broad Institute Genomics Platform"/>
            <consortium name="The Broad Institute Genome Sequencing Center for Infectious Disease"/>
            <person name="Wu L."/>
            <person name="Ma J."/>
        </authorList>
    </citation>
    <scope>NUCLEOTIDE SEQUENCE [LARGE SCALE GENOMIC DNA]</scope>
    <source>
        <strain evidence="3">CGMCC 4.1467</strain>
    </source>
</reference>
<dbReference type="Proteomes" id="UP001596472">
    <property type="component" value="Unassembled WGS sequence"/>
</dbReference>
<accession>A0ABW2LA37</accession>
<sequence>MGPKNQRRVTVEEMLEQTRRNRERAAILESRSGPVLPEDALREKTSATVSTVRKSKAN</sequence>
<evidence type="ECO:0000313" key="3">
    <source>
        <dbReference type="Proteomes" id="UP001596472"/>
    </source>
</evidence>
<feature type="region of interest" description="Disordered" evidence="1">
    <location>
        <begin position="30"/>
        <end position="58"/>
    </location>
</feature>
<evidence type="ECO:0000313" key="2">
    <source>
        <dbReference type="EMBL" id="MFC7339299.1"/>
    </source>
</evidence>
<comment type="caution">
    <text evidence="2">The sequence shown here is derived from an EMBL/GenBank/DDBJ whole genome shotgun (WGS) entry which is preliminary data.</text>
</comment>
<keyword evidence="3" id="KW-1185">Reference proteome</keyword>
<dbReference type="RefSeq" id="WP_379715849.1">
    <property type="nucleotide sequence ID" value="NZ_JBHTBS010000014.1"/>
</dbReference>
<name>A0ABW2LA37_9BACT</name>
<organism evidence="2 3">
    <name type="scientific">Haloferula chungangensis</name>
    <dbReference type="NCBI Taxonomy" id="1048331"/>
    <lineage>
        <taxon>Bacteria</taxon>
        <taxon>Pseudomonadati</taxon>
        <taxon>Verrucomicrobiota</taxon>
        <taxon>Verrucomicrobiia</taxon>
        <taxon>Verrucomicrobiales</taxon>
        <taxon>Verrucomicrobiaceae</taxon>
        <taxon>Haloferula</taxon>
    </lineage>
</organism>
<evidence type="ECO:0000256" key="1">
    <source>
        <dbReference type="SAM" id="MobiDB-lite"/>
    </source>
</evidence>